<reference evidence="1 2" key="1">
    <citation type="journal article" date="2017" name="Front. Microbiol.">
        <title>Comparative Genomic Analysis of the Class Epsilonproteobacteria and Proposed Reclassification to Epsilonbacteraeota (phyl. nov.).</title>
        <authorList>
            <person name="Waite D.W."/>
            <person name="Vanwonterghem I."/>
            <person name="Rinke C."/>
            <person name="Parks D.H."/>
            <person name="Zhang Y."/>
            <person name="Takai K."/>
            <person name="Sievert S.M."/>
            <person name="Simon J."/>
            <person name="Campbell B.J."/>
            <person name="Hanson T.E."/>
            <person name="Woyke T."/>
            <person name="Klotz M.G."/>
            <person name="Hugenholtz P."/>
        </authorList>
    </citation>
    <scope>NUCLEOTIDE SEQUENCE [LARGE SCALE GENOMIC DNA]</scope>
    <source>
        <strain evidence="1">UBA12443</strain>
    </source>
</reference>
<comment type="caution">
    <text evidence="1">The sequence shown here is derived from an EMBL/GenBank/DDBJ whole genome shotgun (WGS) entry which is preliminary data.</text>
</comment>
<dbReference type="EMBL" id="DLUI01000101">
    <property type="protein sequence ID" value="DAB38214.1"/>
    <property type="molecule type" value="Genomic_DNA"/>
</dbReference>
<sequence>MELRYSEYFGIDKTIFEKLGIFNGFILHDSEYYLNPKLIKNTDNTFFESSYQKIQKRFALIISTVEKIQIPDKKDYYYKSAIDAIKSKENGYIGLGYSEAGKKGRGIGTGLAESIVLTAYKLIKQDKVEPELFEILGVFKEQISVDRISDMIIKIIEDDILKYTQYIAKELKLSVKLYKNHLVPFNHFDNNSPLYFLPTSLLSKLPIWDELYCELVDESTEARDLFNSTFGEAYKHSEVNKKEKEVIFTKNKFLVDKVIELYKKTNEEAYDFISDPSNDFKWIDLVKNIVIHHPLILQQDQPIYDIVKMICNKFQDLVENTNAYKLFYDDNKHIKHERASQQAFQLFASSYCNANNLDISPESNGGRGPVDFKFSKGKEKVLVELKLSSAQITTLTHCLETQIKIYEKSEDTKESILLILLVGTSAISAEKKIEDLIKYKNNSLKNAKYLPEVIAVDALIKPSASKA</sequence>
<name>A0A2D3WKG9_9BACT</name>
<organism evidence="1 2">
    <name type="scientific">Sulfuricurvum kujiense</name>
    <dbReference type="NCBI Taxonomy" id="148813"/>
    <lineage>
        <taxon>Bacteria</taxon>
        <taxon>Pseudomonadati</taxon>
        <taxon>Campylobacterota</taxon>
        <taxon>Epsilonproteobacteria</taxon>
        <taxon>Campylobacterales</taxon>
        <taxon>Sulfurimonadaceae</taxon>
        <taxon>Sulfuricurvum</taxon>
    </lineage>
</organism>
<protein>
    <submittedName>
        <fullName evidence="1">Uncharacterized protein</fullName>
    </submittedName>
</protein>
<dbReference type="AlphaFoldDB" id="A0A2D3WKG9"/>
<dbReference type="RefSeq" id="WP_294895433.1">
    <property type="nucleotide sequence ID" value="NZ_DLUI01000101.1"/>
</dbReference>
<evidence type="ECO:0000313" key="2">
    <source>
        <dbReference type="Proteomes" id="UP000228859"/>
    </source>
</evidence>
<accession>A0A2D3WKG9</accession>
<dbReference type="Proteomes" id="UP000228859">
    <property type="component" value="Unassembled WGS sequence"/>
</dbReference>
<evidence type="ECO:0000313" key="1">
    <source>
        <dbReference type="EMBL" id="DAB38214.1"/>
    </source>
</evidence>
<proteinExistence type="predicted"/>
<gene>
    <name evidence="1" type="ORF">CFH83_07090</name>
</gene>